<dbReference type="InterPro" id="IPR041657">
    <property type="entry name" value="HTH_17"/>
</dbReference>
<evidence type="ECO:0000313" key="2">
    <source>
        <dbReference type="EMBL" id="MPM84955.1"/>
    </source>
</evidence>
<name>A0A645D6W0_9ZZZZ</name>
<gene>
    <name evidence="2" type="ORF">SDC9_132031</name>
</gene>
<dbReference type="EMBL" id="VSSQ01033379">
    <property type="protein sequence ID" value="MPM84955.1"/>
    <property type="molecule type" value="Genomic_DNA"/>
</dbReference>
<organism evidence="2">
    <name type="scientific">bioreactor metagenome</name>
    <dbReference type="NCBI Taxonomy" id="1076179"/>
    <lineage>
        <taxon>unclassified sequences</taxon>
        <taxon>metagenomes</taxon>
        <taxon>ecological metagenomes</taxon>
    </lineage>
</organism>
<dbReference type="SUPFAM" id="SSF46955">
    <property type="entry name" value="Putative DNA-binding domain"/>
    <property type="match status" value="1"/>
</dbReference>
<sequence length="64" mass="7287">MTNTSEKKRFLTIKEFCIEARIGRTTLHRYMKQGIVPYSKIGSRVLIAASLLDRLEDTATRGSL</sequence>
<dbReference type="AlphaFoldDB" id="A0A645D6W0"/>
<accession>A0A645D6W0</accession>
<proteinExistence type="predicted"/>
<protein>
    <recommendedName>
        <fullName evidence="1">Helix-turn-helix domain-containing protein</fullName>
    </recommendedName>
</protein>
<dbReference type="Pfam" id="PF12728">
    <property type="entry name" value="HTH_17"/>
    <property type="match status" value="1"/>
</dbReference>
<dbReference type="InterPro" id="IPR009061">
    <property type="entry name" value="DNA-bd_dom_put_sf"/>
</dbReference>
<reference evidence="2" key="1">
    <citation type="submission" date="2019-08" db="EMBL/GenBank/DDBJ databases">
        <authorList>
            <person name="Kucharzyk K."/>
            <person name="Murdoch R.W."/>
            <person name="Higgins S."/>
            <person name="Loffler F."/>
        </authorList>
    </citation>
    <scope>NUCLEOTIDE SEQUENCE</scope>
</reference>
<comment type="caution">
    <text evidence="2">The sequence shown here is derived from an EMBL/GenBank/DDBJ whole genome shotgun (WGS) entry which is preliminary data.</text>
</comment>
<feature type="domain" description="Helix-turn-helix" evidence="1">
    <location>
        <begin position="10"/>
        <end position="54"/>
    </location>
</feature>
<evidence type="ECO:0000259" key="1">
    <source>
        <dbReference type="Pfam" id="PF12728"/>
    </source>
</evidence>